<gene>
    <name evidence="1" type="primary">Contig16069.g17124</name>
    <name evidence="1" type="ORF">STYLEM_16988</name>
</gene>
<evidence type="ECO:0000313" key="2">
    <source>
        <dbReference type="Proteomes" id="UP000039865"/>
    </source>
</evidence>
<dbReference type="Proteomes" id="UP000039865">
    <property type="component" value="Unassembled WGS sequence"/>
</dbReference>
<name>A0A078AZN9_STYLE</name>
<organism evidence="1 2">
    <name type="scientific">Stylonychia lemnae</name>
    <name type="common">Ciliate</name>
    <dbReference type="NCBI Taxonomy" id="5949"/>
    <lineage>
        <taxon>Eukaryota</taxon>
        <taxon>Sar</taxon>
        <taxon>Alveolata</taxon>
        <taxon>Ciliophora</taxon>
        <taxon>Intramacronucleata</taxon>
        <taxon>Spirotrichea</taxon>
        <taxon>Stichotrichia</taxon>
        <taxon>Sporadotrichida</taxon>
        <taxon>Oxytrichidae</taxon>
        <taxon>Stylonychinae</taxon>
        <taxon>Stylonychia</taxon>
    </lineage>
</organism>
<proteinExistence type="predicted"/>
<dbReference type="InParanoid" id="A0A078AZN9"/>
<accession>A0A078AZN9</accession>
<dbReference type="EMBL" id="CCKQ01016006">
    <property type="protein sequence ID" value="CDW87875.1"/>
    <property type="molecule type" value="Genomic_DNA"/>
</dbReference>
<dbReference type="AlphaFoldDB" id="A0A078AZN9"/>
<keyword evidence="2" id="KW-1185">Reference proteome</keyword>
<evidence type="ECO:0000313" key="1">
    <source>
        <dbReference type="EMBL" id="CDW87875.1"/>
    </source>
</evidence>
<reference evidence="1 2" key="1">
    <citation type="submission" date="2014-06" db="EMBL/GenBank/DDBJ databases">
        <authorList>
            <person name="Swart Estienne"/>
        </authorList>
    </citation>
    <scope>NUCLEOTIDE SEQUENCE [LARGE SCALE GENOMIC DNA]</scope>
    <source>
        <strain evidence="1 2">130c</strain>
    </source>
</reference>
<protein>
    <submittedName>
        <fullName evidence="1">Uncharacterized protein</fullName>
    </submittedName>
</protein>
<sequence length="569" mass="67804">MTVKHILNRGKYYENYINSQKVQDWSLENKFKIRAAQAYSVFFHQQEKTNIAKAYKGVDAQGFQVLKCQRIICQSPSFNDACDNDKMAIIIGLYDSKISNTEKDCRFFHFLHLIQRQQLIKNRVDKPVINILHENQIKLFVNYYEPFIDDISQCTDHVDHQYYDELPFKTRVIFILTNRVHDVHLQEQLLFDSARRYYSRDDVRFAMVTHTLESKLLRELLKGKVEGIEQLIDEDGETQENYVIILSNAKMNVIMPIGMINEYSKFHQMIDFYSIPYISRLDINSVNLMSSTSKNAIINQTQLSNFDQELKDMQIVIKNVANDDYLYFLVDKNQSEFFHQLFALNHNTCQEIMIVSKTNLIYSYERQNHQIIDKVLVIDAIEKFERNMLLPLNYKYFESLVDFKLNEILVNIPFYEMAQDRNDSFHKNHDMLIYACSTRKDTDINDQSNNIALKVRTLLLKLSALEYEELKIYKFDTFTSQYPDWYIGYNEWEQIDVPQLLLLRNKQVILYGKDKLFQDDMLFQFVKDNIRFSIQIPINTDDLLELVKKRRYAKLEEEYKLNYGYKNDL</sequence>